<feature type="coiled-coil region" evidence="1">
    <location>
        <begin position="61"/>
        <end position="102"/>
    </location>
</feature>
<evidence type="ECO:0000256" key="1">
    <source>
        <dbReference type="SAM" id="Coils"/>
    </source>
</evidence>
<evidence type="ECO:0000313" key="3">
    <source>
        <dbReference type="EMBL" id="VUZ52635.1"/>
    </source>
</evidence>
<dbReference type="AlphaFoldDB" id="A0A564YZI0"/>
<proteinExistence type="predicted"/>
<feature type="coiled-coil region" evidence="1">
    <location>
        <begin position="5"/>
        <end position="32"/>
    </location>
</feature>
<name>A0A564YZI0_HYMDI</name>
<dbReference type="Proteomes" id="UP000321570">
    <property type="component" value="Unassembled WGS sequence"/>
</dbReference>
<dbReference type="Pfam" id="PF13863">
    <property type="entry name" value="DUF4200"/>
    <property type="match status" value="1"/>
</dbReference>
<feature type="non-terminal residue" evidence="3">
    <location>
        <position position="181"/>
    </location>
</feature>
<feature type="domain" description="DUF4200" evidence="2">
    <location>
        <begin position="3"/>
        <end position="117"/>
    </location>
</feature>
<evidence type="ECO:0000259" key="2">
    <source>
        <dbReference type="Pfam" id="PF13863"/>
    </source>
</evidence>
<keyword evidence="4" id="KW-1185">Reference proteome</keyword>
<reference evidence="3 4" key="1">
    <citation type="submission" date="2019-07" db="EMBL/GenBank/DDBJ databases">
        <authorList>
            <person name="Jastrzebski P J."/>
            <person name="Paukszto L."/>
            <person name="Jastrzebski P J."/>
        </authorList>
    </citation>
    <scope>NUCLEOTIDE SEQUENCE [LARGE SCALE GENOMIC DNA]</scope>
    <source>
        <strain evidence="3 4">WMS-il1</strain>
    </source>
</reference>
<dbReference type="SUPFAM" id="SSF57997">
    <property type="entry name" value="Tropomyosin"/>
    <property type="match status" value="1"/>
</dbReference>
<dbReference type="InterPro" id="IPR025252">
    <property type="entry name" value="DUF4200"/>
</dbReference>
<keyword evidence="1" id="KW-0175">Coiled coil</keyword>
<feature type="non-terminal residue" evidence="3">
    <location>
        <position position="1"/>
    </location>
</feature>
<dbReference type="EMBL" id="CABIJS010000510">
    <property type="protein sequence ID" value="VUZ52635.1"/>
    <property type="molecule type" value="Genomic_DNA"/>
</dbReference>
<protein>
    <recommendedName>
        <fullName evidence="2">DUF4200 domain-containing protein</fullName>
    </recommendedName>
</protein>
<organism evidence="3 4">
    <name type="scientific">Hymenolepis diminuta</name>
    <name type="common">Rat tapeworm</name>
    <dbReference type="NCBI Taxonomy" id="6216"/>
    <lineage>
        <taxon>Eukaryota</taxon>
        <taxon>Metazoa</taxon>
        <taxon>Spiralia</taxon>
        <taxon>Lophotrochozoa</taxon>
        <taxon>Platyhelminthes</taxon>
        <taxon>Cestoda</taxon>
        <taxon>Eucestoda</taxon>
        <taxon>Cyclophyllidea</taxon>
        <taxon>Hymenolepididae</taxon>
        <taxon>Hymenolepis</taxon>
    </lineage>
</organism>
<sequence length="181" mass="21707">PEEAKAEFEKVSRKLEEERKIFKADINKIKTRRAILDQKTLNFEKRKKDFEEHFSDNKRKMENAARKIQLEKNQINIVQNEINNLKKEYKRLQAVKLEQERSLRYFTQFHNFLYSALQYCEEFGEINELISRAEALKSLLFELKARELESSKIIQKIRKSAQLTQLTKTEHLLENFNNLVA</sequence>
<accession>A0A564YZI0</accession>
<gene>
    <name evidence="3" type="ORF">WMSIL1_LOCUS11058</name>
</gene>
<evidence type="ECO:0000313" key="4">
    <source>
        <dbReference type="Proteomes" id="UP000321570"/>
    </source>
</evidence>